<dbReference type="InterPro" id="IPR002491">
    <property type="entry name" value="ABC_transptr_periplasmic_BD"/>
</dbReference>
<reference evidence="3 4" key="1">
    <citation type="submission" date="2024-06" db="EMBL/GenBank/DDBJ databases">
        <authorList>
            <person name="Li Z."/>
            <person name="Jiang Y."/>
        </authorList>
    </citation>
    <scope>NUCLEOTIDE SEQUENCE [LARGE SCALE GENOMIC DNA]</scope>
    <source>
        <strain evidence="3 4">HSW-8</strain>
    </source>
</reference>
<dbReference type="InterPro" id="IPR054828">
    <property type="entry name" value="Vit_B12_bind_prot"/>
</dbReference>
<keyword evidence="1" id="KW-0732">Signal</keyword>
<accession>A0ABV2AD57</accession>
<evidence type="ECO:0000259" key="2">
    <source>
        <dbReference type="PROSITE" id="PS50983"/>
    </source>
</evidence>
<evidence type="ECO:0000256" key="1">
    <source>
        <dbReference type="ARBA" id="ARBA00022729"/>
    </source>
</evidence>
<dbReference type="PROSITE" id="PS50983">
    <property type="entry name" value="FE_B12_PBP"/>
    <property type="match status" value="1"/>
</dbReference>
<evidence type="ECO:0000313" key="4">
    <source>
        <dbReference type="Proteomes" id="UP001465331"/>
    </source>
</evidence>
<dbReference type="Pfam" id="PF01497">
    <property type="entry name" value="Peripla_BP_2"/>
    <property type="match status" value="1"/>
</dbReference>
<feature type="domain" description="Fe/B12 periplasmic-binding" evidence="2">
    <location>
        <begin position="3"/>
        <end position="255"/>
    </location>
</feature>
<dbReference type="PANTHER" id="PTHR42860">
    <property type="entry name" value="VITAMIN B12-BINDING PROTEIN"/>
    <property type="match status" value="1"/>
</dbReference>
<dbReference type="InterPro" id="IPR051030">
    <property type="entry name" value="Vitamin_B12-ABC_binding"/>
</dbReference>
<organism evidence="3 4">
    <name type="scientific">Sinimarinibacterium thermocellulolyticum</name>
    <dbReference type="NCBI Taxonomy" id="3170016"/>
    <lineage>
        <taxon>Bacteria</taxon>
        <taxon>Pseudomonadati</taxon>
        <taxon>Pseudomonadota</taxon>
        <taxon>Gammaproteobacteria</taxon>
        <taxon>Nevskiales</taxon>
        <taxon>Nevskiaceae</taxon>
        <taxon>Sinimarinibacterium</taxon>
    </lineage>
</organism>
<keyword evidence="3" id="KW-0675">Receptor</keyword>
<keyword evidence="4" id="KW-1185">Reference proteome</keyword>
<protein>
    <submittedName>
        <fullName evidence="3">Helical backbone metal receptor</fullName>
    </submittedName>
</protein>
<dbReference type="EMBL" id="JBEPIJ010000022">
    <property type="protein sequence ID" value="MES0875167.1"/>
    <property type="molecule type" value="Genomic_DNA"/>
</dbReference>
<dbReference type="RefSeq" id="WP_352890574.1">
    <property type="nucleotide sequence ID" value="NZ_JBEPIJ010000022.1"/>
</dbReference>
<sequence>MLRVVSHTCSNTEIVCALGCAHMLVAVDSDSDHPPEIVQCLPQLGRDLNLDVDAVRALTPDLVLTSLTVPGHERIVDALQAAGLRCLVIDPQSLDEVFASVHAIAEALGVPERGRALAAQMDAAMPPRPQASDAPRILVEWWPKPVIGAARRSWVHDLIERAGGRNALAAFDAKSATVDTEALAAVAPDAIVMSWCGVRVEKYRAEVVLGRDGWAQTGALRARRVYAISEAFLGRPGPRLVEGYRALRCIVEEAS</sequence>
<comment type="caution">
    <text evidence="3">The sequence shown here is derived from an EMBL/GenBank/DDBJ whole genome shotgun (WGS) entry which is preliminary data.</text>
</comment>
<dbReference type="Proteomes" id="UP001465331">
    <property type="component" value="Unassembled WGS sequence"/>
</dbReference>
<evidence type="ECO:0000313" key="3">
    <source>
        <dbReference type="EMBL" id="MES0875167.1"/>
    </source>
</evidence>
<dbReference type="NCBIfam" id="NF038402">
    <property type="entry name" value="TroA_like"/>
    <property type="match status" value="1"/>
</dbReference>
<gene>
    <name evidence="3" type="ORF">ABSH63_14280</name>
</gene>
<dbReference type="PANTHER" id="PTHR42860:SF2">
    <property type="entry name" value="BLL4160 PROTEIN"/>
    <property type="match status" value="1"/>
</dbReference>
<name>A0ABV2AD57_9GAMM</name>
<dbReference type="Gene3D" id="3.40.50.1980">
    <property type="entry name" value="Nitrogenase molybdenum iron protein domain"/>
    <property type="match status" value="2"/>
</dbReference>
<dbReference type="SUPFAM" id="SSF53807">
    <property type="entry name" value="Helical backbone' metal receptor"/>
    <property type="match status" value="1"/>
</dbReference>
<proteinExistence type="predicted"/>